<evidence type="ECO:0000313" key="1">
    <source>
        <dbReference type="EMBL" id="CAA9298123.1"/>
    </source>
</evidence>
<dbReference type="AlphaFoldDB" id="A0A6J4K748"/>
<name>A0A6J4K748_9CHLR</name>
<reference evidence="1" key="1">
    <citation type="submission" date="2020-02" db="EMBL/GenBank/DDBJ databases">
        <authorList>
            <person name="Meier V. D."/>
        </authorList>
    </citation>
    <scope>NUCLEOTIDE SEQUENCE</scope>
    <source>
        <strain evidence="1">AVDCRST_MAG77</strain>
    </source>
</reference>
<gene>
    <name evidence="1" type="ORF">AVDCRST_MAG77-5348</name>
</gene>
<organism evidence="1">
    <name type="scientific">uncultured Chloroflexota bacterium</name>
    <dbReference type="NCBI Taxonomy" id="166587"/>
    <lineage>
        <taxon>Bacteria</taxon>
        <taxon>Bacillati</taxon>
        <taxon>Chloroflexota</taxon>
        <taxon>environmental samples</taxon>
    </lineage>
</organism>
<dbReference type="EMBL" id="CADCTC010000281">
    <property type="protein sequence ID" value="CAA9298123.1"/>
    <property type="molecule type" value="Genomic_DNA"/>
</dbReference>
<protein>
    <submittedName>
        <fullName evidence="1">Uncharacterized protein</fullName>
    </submittedName>
</protein>
<accession>A0A6J4K748</accession>
<proteinExistence type="predicted"/>
<sequence length="65" mass="7116">MRPTTILRHPPSAASRWIDTVTRGPAAHCHACGRWIGRFAGAWGGRHTAWCSRCATALDDMARDA</sequence>